<reference evidence="1 2" key="1">
    <citation type="submission" date="2015-04" db="EMBL/GenBank/DDBJ databases">
        <authorList>
            <person name="Syromyatnikov M.Y."/>
            <person name="Popov V.N."/>
        </authorList>
    </citation>
    <scope>NUCLEOTIDE SEQUENCE [LARGE SCALE GENOMIC DNA]</scope>
</reference>
<accession>A0A1J1I150</accession>
<dbReference type="AlphaFoldDB" id="A0A1J1I150"/>
<dbReference type="Proteomes" id="UP000183832">
    <property type="component" value="Unassembled WGS sequence"/>
</dbReference>
<sequence length="60" mass="7297">MLKARISFLNLILQLKTKTDQFPPDIEYSDQTSSVNIRYWVHSKRYSRYYCPIREVLENK</sequence>
<organism evidence="1 2">
    <name type="scientific">Clunio marinus</name>
    <dbReference type="NCBI Taxonomy" id="568069"/>
    <lineage>
        <taxon>Eukaryota</taxon>
        <taxon>Metazoa</taxon>
        <taxon>Ecdysozoa</taxon>
        <taxon>Arthropoda</taxon>
        <taxon>Hexapoda</taxon>
        <taxon>Insecta</taxon>
        <taxon>Pterygota</taxon>
        <taxon>Neoptera</taxon>
        <taxon>Endopterygota</taxon>
        <taxon>Diptera</taxon>
        <taxon>Nematocera</taxon>
        <taxon>Chironomoidea</taxon>
        <taxon>Chironomidae</taxon>
        <taxon>Clunio</taxon>
    </lineage>
</organism>
<gene>
    <name evidence="1" type="ORF">CLUMA_CG005690</name>
</gene>
<evidence type="ECO:0000313" key="1">
    <source>
        <dbReference type="EMBL" id="CRK92097.1"/>
    </source>
</evidence>
<evidence type="ECO:0000313" key="2">
    <source>
        <dbReference type="Proteomes" id="UP000183832"/>
    </source>
</evidence>
<dbReference type="EMBL" id="CVRI01000023">
    <property type="protein sequence ID" value="CRK92097.1"/>
    <property type="molecule type" value="Genomic_DNA"/>
</dbReference>
<protein>
    <submittedName>
        <fullName evidence="1">CLUMA_CG005690, isoform A</fullName>
    </submittedName>
</protein>
<proteinExistence type="predicted"/>
<name>A0A1J1I150_9DIPT</name>
<keyword evidence="2" id="KW-1185">Reference proteome</keyword>